<evidence type="ECO:0000313" key="1">
    <source>
        <dbReference type="EMBL" id="DAE01091.1"/>
    </source>
</evidence>
<accession>A0A8S5P3Q5</accession>
<protein>
    <submittedName>
        <fullName evidence="1">NinB protein</fullName>
    </submittedName>
</protein>
<proteinExistence type="predicted"/>
<dbReference type="InterPro" id="IPR036619">
    <property type="entry name" value="NinB_sf"/>
</dbReference>
<name>A0A8S5P3Q5_9CAUD</name>
<reference evidence="1" key="1">
    <citation type="journal article" date="2021" name="Proc. Natl. Acad. Sci. U.S.A.">
        <title>A Catalog of Tens of Thousands of Viruses from Human Metagenomes Reveals Hidden Associations with Chronic Diseases.</title>
        <authorList>
            <person name="Tisza M.J."/>
            <person name="Buck C.B."/>
        </authorList>
    </citation>
    <scope>NUCLEOTIDE SEQUENCE</scope>
    <source>
        <strain evidence="1">CtegP15</strain>
    </source>
</reference>
<organism evidence="1">
    <name type="scientific">Myoviridae sp. ctegP15</name>
    <dbReference type="NCBI Taxonomy" id="2825146"/>
    <lineage>
        <taxon>Viruses</taxon>
        <taxon>Duplodnaviria</taxon>
        <taxon>Heunggongvirae</taxon>
        <taxon>Uroviricota</taxon>
        <taxon>Caudoviricetes</taxon>
    </lineage>
</organism>
<dbReference type="EMBL" id="BK015319">
    <property type="protein sequence ID" value="DAE01091.1"/>
    <property type="molecule type" value="Genomic_DNA"/>
</dbReference>
<dbReference type="Gene3D" id="1.10.3790.10">
    <property type="entry name" value="NinB"/>
    <property type="match status" value="1"/>
</dbReference>
<sequence length="180" mass="20877">MKIKDIKLENSLWSAQLTIVSDDRQELERIFENAGKVDPEKEYTVTIKQRRKKRSLDANAYMWVLLDKLAVKLKTSSDDLYKFFVRYYGKRAVIELEAVATKTFTDDWSKRGIGWFVDDIGPSRTNPGFRSLRIFYGTSVYDTKEMARLIDEVVEECKAQGIETMSKKEIDNLLGGQKNE</sequence>